<comment type="caution">
    <text evidence="1">The sequence shown here is derived from an EMBL/GenBank/DDBJ whole genome shotgun (WGS) entry which is preliminary data.</text>
</comment>
<evidence type="ECO:0000313" key="1">
    <source>
        <dbReference type="EMBL" id="GID71115.1"/>
    </source>
</evidence>
<gene>
    <name evidence="1" type="ORF">Acy02nite_89960</name>
</gene>
<organism evidence="1 2">
    <name type="scientific">Actinoplanes cyaneus</name>
    <dbReference type="NCBI Taxonomy" id="52696"/>
    <lineage>
        <taxon>Bacteria</taxon>
        <taxon>Bacillati</taxon>
        <taxon>Actinomycetota</taxon>
        <taxon>Actinomycetes</taxon>
        <taxon>Micromonosporales</taxon>
        <taxon>Micromonosporaceae</taxon>
        <taxon>Actinoplanes</taxon>
    </lineage>
</organism>
<name>A0A919IRX7_9ACTN</name>
<sequence length="129" mass="13527">MQTTTAHLDAALRAAGGTWTIGPEGTAAIATDPVLADMIAAGLIATHFTTPEQQIAGRTDTYQLTEAGRAWLAATLPQGSVVATDTIATFRIMDGIGFVWRGTDGKRYQDKHIDALLADGATVLRTGKS</sequence>
<dbReference type="RefSeq" id="WP_203755847.1">
    <property type="nucleotide sequence ID" value="NZ_BAAAUC010000094.1"/>
</dbReference>
<dbReference type="EMBL" id="BOMH01000097">
    <property type="protein sequence ID" value="GID71115.1"/>
    <property type="molecule type" value="Genomic_DNA"/>
</dbReference>
<evidence type="ECO:0000313" key="2">
    <source>
        <dbReference type="Proteomes" id="UP000619479"/>
    </source>
</evidence>
<protein>
    <submittedName>
        <fullName evidence="1">Uncharacterized protein</fullName>
    </submittedName>
</protein>
<keyword evidence="2" id="KW-1185">Reference proteome</keyword>
<dbReference type="AlphaFoldDB" id="A0A919IRX7"/>
<reference evidence="1" key="1">
    <citation type="submission" date="2021-01" db="EMBL/GenBank/DDBJ databases">
        <title>Whole genome shotgun sequence of Actinoplanes cyaneus NBRC 14990.</title>
        <authorList>
            <person name="Komaki H."/>
            <person name="Tamura T."/>
        </authorList>
    </citation>
    <scope>NUCLEOTIDE SEQUENCE</scope>
    <source>
        <strain evidence="1">NBRC 14990</strain>
    </source>
</reference>
<proteinExistence type="predicted"/>
<accession>A0A919IRX7</accession>
<dbReference type="Proteomes" id="UP000619479">
    <property type="component" value="Unassembled WGS sequence"/>
</dbReference>